<evidence type="ECO:0000313" key="2">
    <source>
        <dbReference type="EMBL" id="JAP90150.1"/>
    </source>
</evidence>
<name>A0A146JZP1_9EUKA</name>
<feature type="coiled-coil region" evidence="1">
    <location>
        <begin position="559"/>
        <end position="607"/>
    </location>
</feature>
<protein>
    <submittedName>
        <fullName evidence="2">Uncharacterized protein</fullName>
    </submittedName>
</protein>
<accession>A0A146JZP1</accession>
<evidence type="ECO:0000256" key="1">
    <source>
        <dbReference type="SAM" id="Coils"/>
    </source>
</evidence>
<gene>
    <name evidence="2" type="ORF">TPC1_30355</name>
</gene>
<sequence length="670" mass="78598">FPLNVSNMVWNGFEDMDKLILYSCFPDQPSVQEKMAELVEAIQKSHNPSILSLSFIDKLQQCKTESDKRLVATQFLQVCQILGVQVGVLVSYSDYNASQFTQNALNTIRQFKPSQYAKGQVLYFNLNQVVYILNSTFSTAFYKCQIFKPYQISKTRQVTEEIIRNRILFLNGDKELYLKCLVPVPQRCFIQNGQCIIEASPGLKWFFVSQNLNPVYDGKYIFSNLTKSDYGKIQKLSDNFSQSILNQVRTDYWFEKAVEEMFPFRQSSQLLLQFINNIVTKDQLSQKAMFEIKLNLISKQPNVHQAIHELLQEIELQEPSCIEQLTKTIFQLFKDEEKLLKQKLNCFHKLQLVQQIQMRKQNLYSIKHKNSQQILQQKVTRVLSEQSLKDCLLNKTNVADMARFTVKFQSKNPTNEQINSKYFYQFEFISQEHLTQVCDLIKRVAAAGECSDQQFTQLTQLMSNNVKQTRLKVASGDEKQIVEDQKLGLLEQLKQKIEDTKIMQKKLQEIQTLQTKRQTCMEKIINIRTILIHCYRLRESLVNQRRTKVKSERGVDQQEQESAKKIKQLEAKLSALSKETEQKDQLIQFLQQNMWKQDEQIQELMMQNHYIQQQMNAQQAKFQAMFDQKAEEIDRKLGKNKVQMVTELQKQTEENKNFKKCVINAMEAMK</sequence>
<proteinExistence type="predicted"/>
<reference evidence="2" key="1">
    <citation type="submission" date="2015-07" db="EMBL/GenBank/DDBJ databases">
        <title>Adaptation to a free-living lifestyle via gene acquisitions in the diplomonad Trepomonas sp. PC1.</title>
        <authorList>
            <person name="Xu F."/>
            <person name="Jerlstrom-Hultqvist J."/>
            <person name="Kolisko M."/>
            <person name="Simpson A.G.B."/>
            <person name="Roger A.J."/>
            <person name="Svard S.G."/>
            <person name="Andersson J.O."/>
        </authorList>
    </citation>
    <scope>NUCLEOTIDE SEQUENCE</scope>
    <source>
        <strain evidence="2">PC1</strain>
    </source>
</reference>
<keyword evidence="1" id="KW-0175">Coiled coil</keyword>
<dbReference type="EMBL" id="GDID01006456">
    <property type="protein sequence ID" value="JAP90150.1"/>
    <property type="molecule type" value="Transcribed_RNA"/>
</dbReference>
<feature type="non-terminal residue" evidence="2">
    <location>
        <position position="1"/>
    </location>
</feature>
<dbReference type="AlphaFoldDB" id="A0A146JZP1"/>
<organism evidence="2">
    <name type="scientific">Trepomonas sp. PC1</name>
    <dbReference type="NCBI Taxonomy" id="1076344"/>
    <lineage>
        <taxon>Eukaryota</taxon>
        <taxon>Metamonada</taxon>
        <taxon>Diplomonadida</taxon>
        <taxon>Hexamitidae</taxon>
        <taxon>Hexamitinae</taxon>
        <taxon>Trepomonas</taxon>
    </lineage>
</organism>